<evidence type="ECO:0000256" key="3">
    <source>
        <dbReference type="SAM" id="Phobius"/>
    </source>
</evidence>
<comment type="similarity">
    <text evidence="1">Belongs to the zinc-associated anti-sigma factor (ZAS) superfamily. Anti-sigma-W factor family.</text>
</comment>
<name>A0A0V8JQS2_9BACI</name>
<protein>
    <recommendedName>
        <fullName evidence="2">Anti-sigma-W factor RsiW</fullName>
    </recommendedName>
</protein>
<dbReference type="Proteomes" id="UP000053681">
    <property type="component" value="Unassembled WGS sequence"/>
</dbReference>
<sequence>MKCSSSYVNLIHEYLDGDLTKENEQLLKQHLQECDACQEHFKQLKRTIAFVQSTSHIDTPMNFTANIMAGLPKEKSAVRMNRWFTNHPFLTAAAVFTLLMSGATFSAWNTNEEFAVSKQDNLVIENKTVIVPAGEVVKGDVTVRNGDIKVEGKVDGNITVINGDQYLASAGEVTGDIEELDQMFEWIWYNVKNGVKDAVNLSNNE</sequence>
<accession>A0A0V8JQS2</accession>
<dbReference type="InterPro" id="IPR027383">
    <property type="entry name" value="Znf_put"/>
</dbReference>
<evidence type="ECO:0000256" key="1">
    <source>
        <dbReference type="ARBA" id="ARBA00024353"/>
    </source>
</evidence>
<dbReference type="EMBL" id="LNQP01000009">
    <property type="protein sequence ID" value="KSU89181.1"/>
    <property type="molecule type" value="Genomic_DNA"/>
</dbReference>
<proteinExistence type="inferred from homology"/>
<keyword evidence="3" id="KW-1133">Transmembrane helix</keyword>
<dbReference type="RefSeq" id="WP_025911473.1">
    <property type="nucleotide sequence ID" value="NZ_KQ758630.1"/>
</dbReference>
<organism evidence="5 6">
    <name type="scientific">Priestia veravalensis</name>
    <dbReference type="NCBI Taxonomy" id="1414648"/>
    <lineage>
        <taxon>Bacteria</taxon>
        <taxon>Bacillati</taxon>
        <taxon>Bacillota</taxon>
        <taxon>Bacilli</taxon>
        <taxon>Bacillales</taxon>
        <taxon>Bacillaceae</taxon>
        <taxon>Priestia</taxon>
    </lineage>
</organism>
<keyword evidence="3" id="KW-0472">Membrane</keyword>
<comment type="caution">
    <text evidence="5">The sequence shown here is derived from an EMBL/GenBank/DDBJ whole genome shotgun (WGS) entry which is preliminary data.</text>
</comment>
<reference evidence="5 6" key="1">
    <citation type="submission" date="2015-11" db="EMBL/GenBank/DDBJ databases">
        <title>Bacillus caseinolyticus sp nov.</title>
        <authorList>
            <person name="Dastager S.G."/>
            <person name="Mawlankar R."/>
        </authorList>
    </citation>
    <scope>NUCLEOTIDE SEQUENCE [LARGE SCALE GENOMIC DNA]</scope>
    <source>
        <strain evidence="5 6">SGD-V-76</strain>
    </source>
</reference>
<feature type="domain" description="Putative zinc-finger" evidence="4">
    <location>
        <begin position="7"/>
        <end position="38"/>
    </location>
</feature>
<keyword evidence="3" id="KW-0812">Transmembrane</keyword>
<dbReference type="Gene3D" id="1.10.10.1320">
    <property type="entry name" value="Anti-sigma factor, zinc-finger domain"/>
    <property type="match status" value="1"/>
</dbReference>
<dbReference type="InterPro" id="IPR041916">
    <property type="entry name" value="Anti_sigma_zinc_sf"/>
</dbReference>
<evidence type="ECO:0000313" key="5">
    <source>
        <dbReference type="EMBL" id="KSU89181.1"/>
    </source>
</evidence>
<dbReference type="AlphaFoldDB" id="A0A0V8JQS2"/>
<evidence type="ECO:0000259" key="4">
    <source>
        <dbReference type="Pfam" id="PF13490"/>
    </source>
</evidence>
<evidence type="ECO:0000313" key="6">
    <source>
        <dbReference type="Proteomes" id="UP000053681"/>
    </source>
</evidence>
<evidence type="ECO:0000256" key="2">
    <source>
        <dbReference type="ARBA" id="ARBA00024438"/>
    </source>
</evidence>
<dbReference type="Pfam" id="PF13490">
    <property type="entry name" value="zf-HC2"/>
    <property type="match status" value="1"/>
</dbReference>
<gene>
    <name evidence="5" type="ORF">AS180_03720</name>
</gene>
<feature type="transmembrane region" description="Helical" evidence="3">
    <location>
        <begin position="89"/>
        <end position="108"/>
    </location>
</feature>
<keyword evidence="6" id="KW-1185">Reference proteome</keyword>